<sequence>MAKKAHLLLIIGISLISSSALMTPGGGSRINGLRRTSSHEHTPLVFATPISTSTDEGTSQYSSDFHLPTQRQIANVEKFARLPVWPVWQGVFLFFLSKIAGQEVAAKLEDVIGGRVCPNFFSSGDTSPFVLLVHHRHSFSSWDPIRYIQRTFFPEGFPAHPHRGFVTVTYCLKGGMIHRDSLGIKQAYGAEDRHEGKHVQWLTAGAGIQHEEMWDVEPDSRGGWTSSQELYQIWLNLPAAYKMSAPNAELLEAKIVDKSVPIPEGITPIIVSDEGNTITTVVSGEHNGIHAPVDCPTDASILRIEFTSKNQSIWKHMMPRSHKTAILYVKKGAIKIGDERVPPHHTVYLTPDGEELTIEALEGEADVLLLTGAPLCEPIVSQGSMVMNTNQEIQEAYIDFQRGYMGVPWREKLSDYEWREHVKKNPSRY</sequence>
<feature type="signal peptide" evidence="3">
    <location>
        <begin position="1"/>
        <end position="20"/>
    </location>
</feature>
<dbReference type="HOGENOM" id="CLU_640146_0_0_1"/>
<reference evidence="6 7" key="1">
    <citation type="journal article" date="2004" name="Science">
        <title>The genome of the diatom Thalassiosira pseudonana: ecology, evolution, and metabolism.</title>
        <authorList>
            <person name="Armbrust E.V."/>
            <person name="Berges J.A."/>
            <person name="Bowler C."/>
            <person name="Green B.R."/>
            <person name="Martinez D."/>
            <person name="Putnam N.H."/>
            <person name="Zhou S."/>
            <person name="Allen A.E."/>
            <person name="Apt K.E."/>
            <person name="Bechner M."/>
            <person name="Brzezinski M.A."/>
            <person name="Chaal B.K."/>
            <person name="Chiovitti A."/>
            <person name="Davis A.K."/>
            <person name="Demarest M.S."/>
            <person name="Detter J.C."/>
            <person name="Glavina T."/>
            <person name="Goodstein D."/>
            <person name="Hadi M.Z."/>
            <person name="Hellsten U."/>
            <person name="Hildebrand M."/>
            <person name="Jenkins B.D."/>
            <person name="Jurka J."/>
            <person name="Kapitonov V.V."/>
            <person name="Kroger N."/>
            <person name="Lau W.W."/>
            <person name="Lane T.W."/>
            <person name="Larimer F.W."/>
            <person name="Lippmeier J.C."/>
            <person name="Lucas S."/>
            <person name="Medina M."/>
            <person name="Montsant A."/>
            <person name="Obornik M."/>
            <person name="Parker M.S."/>
            <person name="Palenik B."/>
            <person name="Pazour G.J."/>
            <person name="Richardson P.M."/>
            <person name="Rynearson T.A."/>
            <person name="Saito M.A."/>
            <person name="Schwartz D.C."/>
            <person name="Thamatrakoln K."/>
            <person name="Valentin K."/>
            <person name="Vardi A."/>
            <person name="Wilkerson F.P."/>
            <person name="Rokhsar D.S."/>
        </authorList>
    </citation>
    <scope>NUCLEOTIDE SEQUENCE [LARGE SCALE GENOMIC DNA]</scope>
    <source>
        <strain evidence="6 7">CCMP1335</strain>
    </source>
</reference>
<comment type="similarity">
    <text evidence="1 2">Belongs to the pirin family.</text>
</comment>
<dbReference type="InParanoid" id="B8C643"/>
<dbReference type="STRING" id="35128.B8C643"/>
<dbReference type="EMBL" id="CM000643">
    <property type="protein sequence ID" value="EED91618.1"/>
    <property type="molecule type" value="Genomic_DNA"/>
</dbReference>
<evidence type="ECO:0000259" key="4">
    <source>
        <dbReference type="Pfam" id="PF02678"/>
    </source>
</evidence>
<evidence type="ECO:0008006" key="8">
    <source>
        <dbReference type="Google" id="ProtNLM"/>
    </source>
</evidence>
<gene>
    <name evidence="6" type="ORF">THAPSDRAFT_6291</name>
</gene>
<proteinExistence type="inferred from homology"/>
<dbReference type="CDD" id="cd02247">
    <property type="entry name" value="cupin_pirin_C"/>
    <property type="match status" value="1"/>
</dbReference>
<protein>
    <recommendedName>
        <fullName evidence="8">Pirin N-terminal domain-containing protein</fullName>
    </recommendedName>
</protein>
<dbReference type="AlphaFoldDB" id="B8C643"/>
<feature type="chain" id="PRO_5002869489" description="Pirin N-terminal domain-containing protein" evidence="3">
    <location>
        <begin position="21"/>
        <end position="429"/>
    </location>
</feature>
<dbReference type="InterPro" id="IPR003829">
    <property type="entry name" value="Pirin_N_dom"/>
</dbReference>
<dbReference type="Pfam" id="PF05726">
    <property type="entry name" value="Pirin_C"/>
    <property type="match status" value="1"/>
</dbReference>
<dbReference type="OMA" id="GRVCPNF"/>
<dbReference type="PANTHER" id="PTHR13903">
    <property type="entry name" value="PIRIN-RELATED"/>
    <property type="match status" value="1"/>
</dbReference>
<evidence type="ECO:0000259" key="5">
    <source>
        <dbReference type="Pfam" id="PF05726"/>
    </source>
</evidence>
<evidence type="ECO:0000256" key="1">
    <source>
        <dbReference type="ARBA" id="ARBA00008416"/>
    </source>
</evidence>
<dbReference type="InterPro" id="IPR014710">
    <property type="entry name" value="RmlC-like_jellyroll"/>
</dbReference>
<dbReference type="InterPro" id="IPR012093">
    <property type="entry name" value="Pirin"/>
</dbReference>
<evidence type="ECO:0000313" key="7">
    <source>
        <dbReference type="Proteomes" id="UP000001449"/>
    </source>
</evidence>
<evidence type="ECO:0000313" key="6">
    <source>
        <dbReference type="EMBL" id="EED91618.1"/>
    </source>
</evidence>
<evidence type="ECO:0000256" key="3">
    <source>
        <dbReference type="SAM" id="SignalP"/>
    </source>
</evidence>
<dbReference type="InterPro" id="IPR011051">
    <property type="entry name" value="RmlC_Cupin_sf"/>
</dbReference>
<keyword evidence="3" id="KW-0732">Signal</keyword>
<dbReference type="PaxDb" id="35128-Thaps6291"/>
<dbReference type="Pfam" id="PF02678">
    <property type="entry name" value="Pirin"/>
    <property type="match status" value="1"/>
</dbReference>
<accession>B8C643</accession>
<dbReference type="eggNOG" id="ENOG502QQ5A">
    <property type="taxonomic scope" value="Eukaryota"/>
</dbReference>
<keyword evidence="7" id="KW-1185">Reference proteome</keyword>
<dbReference type="GeneID" id="7442393"/>
<feature type="domain" description="Pirin N-terminal" evidence="4">
    <location>
        <begin position="127"/>
        <end position="235"/>
    </location>
</feature>
<dbReference type="Proteomes" id="UP000001449">
    <property type="component" value="Chromosome 6"/>
</dbReference>
<dbReference type="PANTHER" id="PTHR13903:SF8">
    <property type="entry name" value="PIRIN"/>
    <property type="match status" value="1"/>
</dbReference>
<reference evidence="6 7" key="2">
    <citation type="journal article" date="2008" name="Nature">
        <title>The Phaeodactylum genome reveals the evolutionary history of diatom genomes.</title>
        <authorList>
            <person name="Bowler C."/>
            <person name="Allen A.E."/>
            <person name="Badger J.H."/>
            <person name="Grimwood J."/>
            <person name="Jabbari K."/>
            <person name="Kuo A."/>
            <person name="Maheswari U."/>
            <person name="Martens C."/>
            <person name="Maumus F."/>
            <person name="Otillar R.P."/>
            <person name="Rayko E."/>
            <person name="Salamov A."/>
            <person name="Vandepoele K."/>
            <person name="Beszteri B."/>
            <person name="Gruber A."/>
            <person name="Heijde M."/>
            <person name="Katinka M."/>
            <person name="Mock T."/>
            <person name="Valentin K."/>
            <person name="Verret F."/>
            <person name="Berges J.A."/>
            <person name="Brownlee C."/>
            <person name="Cadoret J.P."/>
            <person name="Chiovitti A."/>
            <person name="Choi C.J."/>
            <person name="Coesel S."/>
            <person name="De Martino A."/>
            <person name="Detter J.C."/>
            <person name="Durkin C."/>
            <person name="Falciatore A."/>
            <person name="Fournet J."/>
            <person name="Haruta M."/>
            <person name="Huysman M.J."/>
            <person name="Jenkins B.D."/>
            <person name="Jiroutova K."/>
            <person name="Jorgensen R.E."/>
            <person name="Joubert Y."/>
            <person name="Kaplan A."/>
            <person name="Kroger N."/>
            <person name="Kroth P.G."/>
            <person name="La Roche J."/>
            <person name="Lindquist E."/>
            <person name="Lommer M."/>
            <person name="Martin-Jezequel V."/>
            <person name="Lopez P.J."/>
            <person name="Lucas S."/>
            <person name="Mangogna M."/>
            <person name="McGinnis K."/>
            <person name="Medlin L.K."/>
            <person name="Montsant A."/>
            <person name="Oudot-Le Secq M.P."/>
            <person name="Napoli C."/>
            <person name="Obornik M."/>
            <person name="Parker M.S."/>
            <person name="Petit J.L."/>
            <person name="Porcel B.M."/>
            <person name="Poulsen N."/>
            <person name="Robison M."/>
            <person name="Rychlewski L."/>
            <person name="Rynearson T.A."/>
            <person name="Schmutz J."/>
            <person name="Shapiro H."/>
            <person name="Siaut M."/>
            <person name="Stanley M."/>
            <person name="Sussman M.R."/>
            <person name="Taylor A.R."/>
            <person name="Vardi A."/>
            <person name="von Dassow P."/>
            <person name="Vyverman W."/>
            <person name="Willis A."/>
            <person name="Wyrwicz L.S."/>
            <person name="Rokhsar D.S."/>
            <person name="Weissenbach J."/>
            <person name="Armbrust E.V."/>
            <person name="Green B.R."/>
            <person name="Van de Peer Y."/>
            <person name="Grigoriev I.V."/>
        </authorList>
    </citation>
    <scope>NUCLEOTIDE SEQUENCE [LARGE SCALE GENOMIC DNA]</scope>
    <source>
        <strain evidence="6 7">CCMP1335</strain>
    </source>
</reference>
<dbReference type="InterPro" id="IPR008778">
    <property type="entry name" value="Pirin_C_dom"/>
</dbReference>
<evidence type="ECO:0000256" key="2">
    <source>
        <dbReference type="RuleBase" id="RU003457"/>
    </source>
</evidence>
<dbReference type="KEGG" id="tps:THAPSDRAFT_6291"/>
<dbReference type="SUPFAM" id="SSF51182">
    <property type="entry name" value="RmlC-like cupins"/>
    <property type="match status" value="1"/>
</dbReference>
<organism evidence="6 7">
    <name type="scientific">Thalassiosira pseudonana</name>
    <name type="common">Marine diatom</name>
    <name type="synonym">Cyclotella nana</name>
    <dbReference type="NCBI Taxonomy" id="35128"/>
    <lineage>
        <taxon>Eukaryota</taxon>
        <taxon>Sar</taxon>
        <taxon>Stramenopiles</taxon>
        <taxon>Ochrophyta</taxon>
        <taxon>Bacillariophyta</taxon>
        <taxon>Coscinodiscophyceae</taxon>
        <taxon>Thalassiosirophycidae</taxon>
        <taxon>Thalassiosirales</taxon>
        <taxon>Thalassiosiraceae</taxon>
        <taxon>Thalassiosira</taxon>
    </lineage>
</organism>
<dbReference type="Gene3D" id="2.60.120.10">
    <property type="entry name" value="Jelly Rolls"/>
    <property type="match status" value="1"/>
</dbReference>
<feature type="domain" description="Pirin C-terminal" evidence="5">
    <location>
        <begin position="320"/>
        <end position="405"/>
    </location>
</feature>
<dbReference type="RefSeq" id="XP_002291511.1">
    <property type="nucleotide sequence ID" value="XM_002291475.1"/>
</dbReference>
<name>B8C643_THAPS</name>